<protein>
    <recommendedName>
        <fullName evidence="3">ATP-binding protein</fullName>
    </recommendedName>
</protein>
<proteinExistence type="predicted"/>
<keyword evidence="2" id="KW-1185">Reference proteome</keyword>
<comment type="caution">
    <text evidence="1">The sequence shown here is derived from an EMBL/GenBank/DDBJ whole genome shotgun (WGS) entry which is preliminary data.</text>
</comment>
<dbReference type="InterPro" id="IPR059206">
    <property type="entry name" value="Sll1717-like"/>
</dbReference>
<evidence type="ECO:0008006" key="3">
    <source>
        <dbReference type="Google" id="ProtNLM"/>
    </source>
</evidence>
<sequence>MARLKLSSRILEHLDFGTPSAERDIGRGLEKCFVESAAYQRVQSGAKTIVLGNRGAGKSAIFQMLARQERIAGNNVIELSPDDYSYELLSQTLAAERKGSWAKQGAYAAAWKYLIYVLVMKEIARKGMRLTRNGGADIHRFIRDNYATGQLGPMSLLVSYLKRLEGVKLGPLEAGIRTRELDRLYKLEEIHDLLPSLRNVLNRRRVSVFVDELDRGWDSSEDAQAFVAGLFQACVSINELHPNLRVYVSLRQEMYDDIPALYDDAQKHRDLLERIQWTEESLLELIAKRIRHSARERGYDAEALDRLTDESCWSAVFAGEPGGPRAGSFRYMAERTLYRPREIIQFCTEAQRAALGRGMDLPMPLAAVARAEPGYSSERARDIAAEYRYQYPGLMSVFEVFRGRGPTFARDDLEMLCLELATGEIRTRDTESWLYDRDPDSLIEILWQVGFLTAEGGTRSASDRTGGGVFLGAHQARYLNLAAAKRFQVHPMFRSCLGIEEVAAPAAG</sequence>
<dbReference type="RefSeq" id="WP_344959710.1">
    <property type="nucleotide sequence ID" value="NZ_BAAAZG010000090.1"/>
</dbReference>
<reference evidence="2" key="1">
    <citation type="journal article" date="2019" name="Int. J. Syst. Evol. Microbiol.">
        <title>The Global Catalogue of Microorganisms (GCM) 10K type strain sequencing project: providing services to taxonomists for standard genome sequencing and annotation.</title>
        <authorList>
            <consortium name="The Broad Institute Genomics Platform"/>
            <consortium name="The Broad Institute Genome Sequencing Center for Infectious Disease"/>
            <person name="Wu L."/>
            <person name="Ma J."/>
        </authorList>
    </citation>
    <scope>NUCLEOTIDE SEQUENCE [LARGE SCALE GENOMIC DNA]</scope>
    <source>
        <strain evidence="2">JCM 16702</strain>
    </source>
</reference>
<gene>
    <name evidence="1" type="ORF">GCM10022214_88490</name>
</gene>
<dbReference type="Proteomes" id="UP001500683">
    <property type="component" value="Unassembled WGS sequence"/>
</dbReference>
<accession>A0ABP7X8Z4</accession>
<name>A0ABP7X8Z4_9ACTN</name>
<dbReference type="EMBL" id="BAAAZG010000090">
    <property type="protein sequence ID" value="GAA4107144.1"/>
    <property type="molecule type" value="Genomic_DNA"/>
</dbReference>
<dbReference type="NCBIfam" id="NF047389">
    <property type="entry name" value="ATPase_Sll1717"/>
    <property type="match status" value="1"/>
</dbReference>
<evidence type="ECO:0000313" key="2">
    <source>
        <dbReference type="Proteomes" id="UP001500683"/>
    </source>
</evidence>
<dbReference type="SUPFAM" id="SSF52540">
    <property type="entry name" value="P-loop containing nucleoside triphosphate hydrolases"/>
    <property type="match status" value="1"/>
</dbReference>
<evidence type="ECO:0000313" key="1">
    <source>
        <dbReference type="EMBL" id="GAA4107144.1"/>
    </source>
</evidence>
<organism evidence="1 2">
    <name type="scientific">Actinomadura miaoliensis</name>
    <dbReference type="NCBI Taxonomy" id="430685"/>
    <lineage>
        <taxon>Bacteria</taxon>
        <taxon>Bacillati</taxon>
        <taxon>Actinomycetota</taxon>
        <taxon>Actinomycetes</taxon>
        <taxon>Streptosporangiales</taxon>
        <taxon>Thermomonosporaceae</taxon>
        <taxon>Actinomadura</taxon>
    </lineage>
</organism>
<dbReference type="InterPro" id="IPR027417">
    <property type="entry name" value="P-loop_NTPase"/>
</dbReference>